<sequence length="1111" mass="124486">MNNTHPALDGDKRFVIEQYNDLAPFASFLPGIAGALGRPAWAFYVNRGQAVASFGVRNKDGAFLEFFPADKAYQLTPSRGFRTFLKIADGDRILTHEPFQRGSGPEVKQRLYVTPQEVGVEEINPQLGFSIRADMFTLPEASVAGLLRRVEIVNTSGQARKIEIVDGLPQVLPFGMNQWILKFMSRTSEAFMRVEGVEENLPFYRLKVWPTDSPQVEPVIACNFFAGFLNGGRTRVVVDAERIFGLAGDFSRPERFFADDGLDFDHQVAGNQTPSAFQAMSLELQPGQSQVFYGFYGHAESQPVFEQFIAEADKKDYFEAKREANRSLIEGITQRIFTATAKPLFDAHARQCYLDNGLRGGFPREVPGGAQLYLFGRKHGDLERDYNDFLLQDTPFSEGNGDFRDVLQNRRMDLFFDPALDAKNIRYFFNLVQADGYNPCSLRNSRFTVDLSSTKPSPEGEGLFNPPHPGLIMPDSPVRHPTGECKSAPGGFVPQGEGAHILQSTVLHQTLAPHFARFAGLEQLLSREFKYAELWQLLQGAENPEPVIKEILAQAQEVEDAEFDRGYWSDHWTYLLDLLVSYQAIFPDRLSGLFKDKTYTFFDSTHFVVPRAQKYVVTPKGVRQYGAVQGSPEKESLINSRARRRRQVRSQRGHGEIVYTTLPGKILTLVANKLATLDPFGVGIEMEADRPGWCDALNGLPGIFGSSVNETIELKRLVDFTLHALADVDGVFSLPTELADFIAGLEALLSRPNLTPELFWRESGAQKEAYRDKVFMGFDGAERTLSVAAVQTFLAAVSSYLDAAINKARTPEGIVTYFSYEAEQYQEIADGKAAVTRFKQKPIPLFLEGFVHALRIAEPEEVRRLYDAARNSELFDKKLGMYRVNEPLGENALELGRIGVFNYGWLENGSIFLHMHYKFVLEMVRAGLIDEFYEQIEQLLVAFRDPAEYGRNPVENSSFLVSSGFAVDPRQHGRGCVARLSGSTVEFLHLWTHLFLGSTPFVFEEGKLLFRPAPVLSKSFFSSDEQLANPFGFEETLPAGSAACALLGTTLLVYINPEHQDTFGDAAVKPCRYLLHGRDGIMQTVEGQHLEGQIAEALRNGQFRRVDVVLR</sequence>
<proteinExistence type="predicted"/>
<name>A0A2S6GXV3_9GAMM</name>
<evidence type="ECO:0000313" key="1">
    <source>
        <dbReference type="EMBL" id="PPK70072.1"/>
    </source>
</evidence>
<dbReference type="InterPro" id="IPR037018">
    <property type="entry name" value="GH65_N"/>
</dbReference>
<evidence type="ECO:0000313" key="2">
    <source>
        <dbReference type="Proteomes" id="UP000238071"/>
    </source>
</evidence>
<reference evidence="1 2" key="1">
    <citation type="submission" date="2018-02" db="EMBL/GenBank/DDBJ databases">
        <title>Subsurface microbial communities from deep shales in Ohio and West Virginia, USA.</title>
        <authorList>
            <person name="Wrighton K."/>
        </authorList>
    </citation>
    <scope>NUCLEOTIDE SEQUENCE [LARGE SCALE GENOMIC DNA]</scope>
    <source>
        <strain evidence="1 2">OWC-G53F</strain>
    </source>
</reference>
<dbReference type="RefSeq" id="WP_258076651.1">
    <property type="nucleotide sequence ID" value="NZ_PTIY01000009.1"/>
</dbReference>
<keyword evidence="2" id="KW-1185">Reference proteome</keyword>
<organism evidence="1 2">
    <name type="scientific">Methylobacter tundripaludum</name>
    <dbReference type="NCBI Taxonomy" id="173365"/>
    <lineage>
        <taxon>Bacteria</taxon>
        <taxon>Pseudomonadati</taxon>
        <taxon>Pseudomonadota</taxon>
        <taxon>Gammaproteobacteria</taxon>
        <taxon>Methylococcales</taxon>
        <taxon>Methylococcaceae</taxon>
        <taxon>Methylobacter</taxon>
    </lineage>
</organism>
<dbReference type="SUPFAM" id="SSF48208">
    <property type="entry name" value="Six-hairpin glycosidases"/>
    <property type="match status" value="1"/>
</dbReference>
<dbReference type="InterPro" id="IPR008928">
    <property type="entry name" value="6-hairpin_glycosidase_sf"/>
</dbReference>
<evidence type="ECO:0008006" key="3">
    <source>
        <dbReference type="Google" id="ProtNLM"/>
    </source>
</evidence>
<dbReference type="GO" id="GO:0005975">
    <property type="term" value="P:carbohydrate metabolic process"/>
    <property type="evidence" value="ECO:0007669"/>
    <property type="project" value="InterPro"/>
</dbReference>
<gene>
    <name evidence="1" type="ORF">B0F88_109174</name>
</gene>
<dbReference type="Proteomes" id="UP000238071">
    <property type="component" value="Unassembled WGS sequence"/>
</dbReference>
<dbReference type="Gene3D" id="2.70.98.40">
    <property type="entry name" value="Glycoside hydrolase, family 65, N-terminal domain"/>
    <property type="match status" value="1"/>
</dbReference>
<dbReference type="AlphaFoldDB" id="A0A2S6GXV3"/>
<protein>
    <recommendedName>
        <fullName evidence="3">Cellobiose phosphorylase</fullName>
    </recommendedName>
</protein>
<dbReference type="GO" id="GO:0003824">
    <property type="term" value="F:catalytic activity"/>
    <property type="evidence" value="ECO:0007669"/>
    <property type="project" value="UniProtKB-ARBA"/>
</dbReference>
<dbReference type="Gene3D" id="1.50.10.10">
    <property type="match status" value="1"/>
</dbReference>
<dbReference type="InterPro" id="IPR012341">
    <property type="entry name" value="6hp_glycosidase-like_sf"/>
</dbReference>
<comment type="caution">
    <text evidence="1">The sequence shown here is derived from an EMBL/GenBank/DDBJ whole genome shotgun (WGS) entry which is preliminary data.</text>
</comment>
<dbReference type="EMBL" id="PTIY01000009">
    <property type="protein sequence ID" value="PPK70072.1"/>
    <property type="molecule type" value="Genomic_DNA"/>
</dbReference>
<accession>A0A2S6GXV3</accession>